<dbReference type="CDD" id="cd00761">
    <property type="entry name" value="Glyco_tranf_GTA_type"/>
    <property type="match status" value="1"/>
</dbReference>
<dbReference type="InterPro" id="IPR001173">
    <property type="entry name" value="Glyco_trans_2-like"/>
</dbReference>
<dbReference type="EMBL" id="AHEN01000035">
    <property type="protein sequence ID" value="EJQ97579.1"/>
    <property type="molecule type" value="Genomic_DNA"/>
</dbReference>
<feature type="domain" description="Glycosyltransferase 2-like" evidence="4">
    <location>
        <begin position="5"/>
        <end position="141"/>
    </location>
</feature>
<sequence>MSQLSIIVPIYNAEKKLDKCIKSIIKQTFKDYELILVNDGSSDNSLNICRKYEKQDNRIVVIDKKNEGSIATRRKGIEASNSNYIMFVDADDWIDKKMVEELYHQSMESNADVTVCNMYKVLGNSMLIKKKNKSRYFSGNKIYDKSEIKRDIVVAYFWGHPFPPSLCAKLYKKELIENSGKYLDRICFLGEDLFYNLEMFIKANRVKIIDKPLYYYRHGGFTSKYMPHLFNDMVNGYQIQKEVIDEFYVDTKQIEYNGISIMLLNTFKTCLYNLFSSNLNASEIMQQIQLYVSNDNVIECLNNEGSLKYFSEEYLNAIKNKNIKYLYELGEQMYRKKRIKKSIINFMSKISII</sequence>
<dbReference type="RefSeq" id="WP_002160851.1">
    <property type="nucleotide sequence ID" value="NZ_JH792114.1"/>
</dbReference>
<dbReference type="PANTHER" id="PTHR22916:SF51">
    <property type="entry name" value="GLYCOSYLTRANSFERASE EPSH-RELATED"/>
    <property type="match status" value="1"/>
</dbReference>
<dbReference type="AlphaFoldDB" id="J8F997"/>
<keyword evidence="3" id="KW-0808">Transferase</keyword>
<gene>
    <name evidence="5" type="ORF">II3_03973</name>
</gene>
<organism evidence="5 6">
    <name type="scientific">Bacillus cereus MC67</name>
    <dbReference type="NCBI Taxonomy" id="1053219"/>
    <lineage>
        <taxon>Bacteria</taxon>
        <taxon>Bacillati</taxon>
        <taxon>Bacillota</taxon>
        <taxon>Bacilli</taxon>
        <taxon>Bacillales</taxon>
        <taxon>Bacillaceae</taxon>
        <taxon>Bacillus</taxon>
        <taxon>Bacillus cereus group</taxon>
    </lineage>
</organism>
<dbReference type="InterPro" id="IPR029044">
    <property type="entry name" value="Nucleotide-diphossugar_trans"/>
</dbReference>
<dbReference type="PANTHER" id="PTHR22916">
    <property type="entry name" value="GLYCOSYLTRANSFERASE"/>
    <property type="match status" value="1"/>
</dbReference>
<dbReference type="SUPFAM" id="SSF53448">
    <property type="entry name" value="Nucleotide-diphospho-sugar transferases"/>
    <property type="match status" value="1"/>
</dbReference>
<reference evidence="5 6" key="1">
    <citation type="submission" date="2012-04" db="EMBL/GenBank/DDBJ databases">
        <title>The Genome Sequence of Bacillus cereus MC67.</title>
        <authorList>
            <consortium name="The Broad Institute Genome Sequencing Platform"/>
            <consortium name="The Broad Institute Genome Sequencing Center for Infectious Disease"/>
            <person name="Feldgarden M."/>
            <person name="Van der Auwera G.A."/>
            <person name="Mahillon J."/>
            <person name="Duprez V."/>
            <person name="Timmery S."/>
            <person name="Mattelet C."/>
            <person name="Dierick K."/>
            <person name="Sun M."/>
            <person name="Yu Z."/>
            <person name="Zhu L."/>
            <person name="Hu X."/>
            <person name="Shank E.B."/>
            <person name="Swiecicka I."/>
            <person name="Hansen B.M."/>
            <person name="Andrup L."/>
            <person name="Young S.K."/>
            <person name="Zeng Q."/>
            <person name="Gargeya S."/>
            <person name="Fitzgerald M."/>
            <person name="Haas B."/>
            <person name="Abouelleil A."/>
            <person name="Alvarado L."/>
            <person name="Arachchi H.M."/>
            <person name="Berlin A."/>
            <person name="Chapman S.B."/>
            <person name="Goldberg J."/>
            <person name="Griggs A."/>
            <person name="Gujja S."/>
            <person name="Hansen M."/>
            <person name="Howarth C."/>
            <person name="Imamovic A."/>
            <person name="Larimer J."/>
            <person name="McCowen C."/>
            <person name="Montmayeur A."/>
            <person name="Murphy C."/>
            <person name="Neiman D."/>
            <person name="Pearson M."/>
            <person name="Priest M."/>
            <person name="Roberts A."/>
            <person name="Saif S."/>
            <person name="Shea T."/>
            <person name="Sisk P."/>
            <person name="Sykes S."/>
            <person name="Wortman J."/>
            <person name="Nusbaum C."/>
            <person name="Birren B."/>
        </authorList>
    </citation>
    <scope>NUCLEOTIDE SEQUENCE [LARGE SCALE GENOMIC DNA]</scope>
    <source>
        <strain evidence="5 6">MC67</strain>
    </source>
</reference>
<evidence type="ECO:0000313" key="6">
    <source>
        <dbReference type="Proteomes" id="UP000006997"/>
    </source>
</evidence>
<protein>
    <recommendedName>
        <fullName evidence="4">Glycosyltransferase 2-like domain-containing protein</fullName>
    </recommendedName>
</protein>
<name>J8F997_BACCE</name>
<dbReference type="Proteomes" id="UP000006997">
    <property type="component" value="Unassembled WGS sequence"/>
</dbReference>
<comment type="similarity">
    <text evidence="1">Belongs to the glycosyltransferase 2 family.</text>
</comment>
<keyword evidence="2" id="KW-0328">Glycosyltransferase</keyword>
<dbReference type="Gene3D" id="3.90.550.10">
    <property type="entry name" value="Spore Coat Polysaccharide Biosynthesis Protein SpsA, Chain A"/>
    <property type="match status" value="1"/>
</dbReference>
<evidence type="ECO:0000256" key="1">
    <source>
        <dbReference type="ARBA" id="ARBA00006739"/>
    </source>
</evidence>
<dbReference type="Pfam" id="PF00535">
    <property type="entry name" value="Glycos_transf_2"/>
    <property type="match status" value="1"/>
</dbReference>
<dbReference type="HOGENOM" id="CLU_025996_25_4_9"/>
<dbReference type="PATRIC" id="fig|1053219.3.peg.4049"/>
<evidence type="ECO:0000259" key="4">
    <source>
        <dbReference type="Pfam" id="PF00535"/>
    </source>
</evidence>
<evidence type="ECO:0000256" key="3">
    <source>
        <dbReference type="ARBA" id="ARBA00022679"/>
    </source>
</evidence>
<evidence type="ECO:0000313" key="5">
    <source>
        <dbReference type="EMBL" id="EJQ97579.1"/>
    </source>
</evidence>
<dbReference type="GO" id="GO:0016757">
    <property type="term" value="F:glycosyltransferase activity"/>
    <property type="evidence" value="ECO:0007669"/>
    <property type="project" value="UniProtKB-KW"/>
</dbReference>
<evidence type="ECO:0000256" key="2">
    <source>
        <dbReference type="ARBA" id="ARBA00022676"/>
    </source>
</evidence>
<accession>J8F997</accession>
<comment type="caution">
    <text evidence="5">The sequence shown here is derived from an EMBL/GenBank/DDBJ whole genome shotgun (WGS) entry which is preliminary data.</text>
</comment>
<proteinExistence type="inferred from homology"/>